<dbReference type="AlphaFoldDB" id="A0A8T0ITT8"/>
<evidence type="ECO:0000256" key="4">
    <source>
        <dbReference type="SAM" id="MobiDB-lite"/>
    </source>
</evidence>
<comment type="similarity">
    <text evidence="2">Belongs to the BRX family.</text>
</comment>
<feature type="compositionally biased region" description="Polar residues" evidence="4">
    <location>
        <begin position="194"/>
        <end position="212"/>
    </location>
</feature>
<keyword evidence="3" id="KW-0539">Nucleus</keyword>
<feature type="domain" description="BRX" evidence="5">
    <location>
        <begin position="481"/>
        <end position="543"/>
    </location>
</feature>
<evidence type="ECO:0000256" key="2">
    <source>
        <dbReference type="ARBA" id="ARBA00009057"/>
    </source>
</evidence>
<evidence type="ECO:0000313" key="7">
    <source>
        <dbReference type="Proteomes" id="UP000822688"/>
    </source>
</evidence>
<evidence type="ECO:0000256" key="1">
    <source>
        <dbReference type="ARBA" id="ARBA00004123"/>
    </source>
</evidence>
<dbReference type="InterPro" id="IPR044532">
    <property type="entry name" value="BRX-like"/>
</dbReference>
<dbReference type="EMBL" id="CM026422">
    <property type="protein sequence ID" value="KAG0586572.1"/>
    <property type="molecule type" value="Genomic_DNA"/>
</dbReference>
<evidence type="ECO:0000313" key="6">
    <source>
        <dbReference type="EMBL" id="KAG0586572.1"/>
    </source>
</evidence>
<feature type="compositionally biased region" description="Basic and acidic residues" evidence="4">
    <location>
        <begin position="21"/>
        <end position="40"/>
    </location>
</feature>
<dbReference type="Pfam" id="PF08381">
    <property type="entry name" value="BRX"/>
    <property type="match status" value="2"/>
</dbReference>
<dbReference type="InterPro" id="IPR013591">
    <property type="entry name" value="Brevis_radix_dom"/>
</dbReference>
<keyword evidence="7" id="KW-1185">Reference proteome</keyword>
<feature type="domain" description="BRX" evidence="5">
    <location>
        <begin position="305"/>
        <end position="360"/>
    </location>
</feature>
<proteinExistence type="inferred from homology"/>
<feature type="compositionally biased region" description="Polar residues" evidence="4">
    <location>
        <begin position="56"/>
        <end position="65"/>
    </location>
</feature>
<dbReference type="PROSITE" id="PS51514">
    <property type="entry name" value="BRX"/>
    <property type="match status" value="2"/>
</dbReference>
<protein>
    <recommendedName>
        <fullName evidence="5">BRX domain-containing protein</fullName>
    </recommendedName>
</protein>
<sequence>MAVKMLACMSSKTLEEAIEADYEKEVKTPPRSESKSDLRKTKSFTCQTLIHPSWSFKSLGNQSASPPEASPHAERKEEVASGKPVGRGWRSFFAALQCSRAPLRSADFKGMAAKLTAGACTHSCKPCSTSASEQDAAHAVHPDTSMASVDNYNEVNFSLPVVQIQNPSSSRDDQGSNLGSARSSQAAIPEQKIDGTSKSSTPLMQSKPSTPHLQGIPSPLHMQGTPSPLHMQGTPSPLHMQGTPSPLHMQSKPSTPQMQNKPSPPQNESPSYSSYHMANGAAVKVPEESRNFNRVVPPGAGVPGTEWFSQVELGVFITFVTLSNGCNALKRIRFSRDIFSKKEAESWWAENGNRVRAVYNVPAFERTSTNDHQATSSSEEEQVSGVSGYATPAYSPQGSRGPSMRDSPYGHNSGIARGASLRDTSSREASIREASIRESIRESMRDAVSEVSDSVTNDRATETETIQSEEGSDRNFEGEETTWVEEDVPGVYLTLKNLTGGGRELKRVRFRYCRILKLRYVHDVVACFGGRIPVFVKCDGFYSNLVICIIFSAIYRPVVECYFSLQVLRCSSSVSLILQS</sequence>
<feature type="compositionally biased region" description="Polar residues" evidence="4">
    <location>
        <begin position="251"/>
        <end position="261"/>
    </location>
</feature>
<feature type="region of interest" description="Disordered" evidence="4">
    <location>
        <begin position="20"/>
        <end position="41"/>
    </location>
</feature>
<accession>A0A8T0ITT8</accession>
<feature type="region of interest" description="Disordered" evidence="4">
    <location>
        <begin position="56"/>
        <end position="82"/>
    </location>
</feature>
<evidence type="ECO:0000259" key="5">
    <source>
        <dbReference type="PROSITE" id="PS51514"/>
    </source>
</evidence>
<comment type="subcellular location">
    <subcellularLocation>
        <location evidence="1">Nucleus</location>
    </subcellularLocation>
</comment>
<feature type="compositionally biased region" description="Polar residues" evidence="4">
    <location>
        <begin position="165"/>
        <end position="186"/>
    </location>
</feature>
<dbReference type="PANTHER" id="PTHR46058:SF2">
    <property type="entry name" value="PROTEIN BREVIS RADIX-LIKE 3"/>
    <property type="match status" value="1"/>
</dbReference>
<feature type="region of interest" description="Disordered" evidence="4">
    <location>
        <begin position="165"/>
        <end position="274"/>
    </location>
</feature>
<reference evidence="6" key="1">
    <citation type="submission" date="2020-06" db="EMBL/GenBank/DDBJ databases">
        <title>WGS assembly of Ceratodon purpureus strain R40.</title>
        <authorList>
            <person name="Carey S.B."/>
            <person name="Jenkins J."/>
            <person name="Shu S."/>
            <person name="Lovell J.T."/>
            <person name="Sreedasyam A."/>
            <person name="Maumus F."/>
            <person name="Tiley G.P."/>
            <person name="Fernandez-Pozo N."/>
            <person name="Barry K."/>
            <person name="Chen C."/>
            <person name="Wang M."/>
            <person name="Lipzen A."/>
            <person name="Daum C."/>
            <person name="Saski C.A."/>
            <person name="Payton A.C."/>
            <person name="Mcbreen J.C."/>
            <person name="Conrad R.E."/>
            <person name="Kollar L.M."/>
            <person name="Olsson S."/>
            <person name="Huttunen S."/>
            <person name="Landis J.B."/>
            <person name="Wickett N.J."/>
            <person name="Johnson M.G."/>
            <person name="Rensing S.A."/>
            <person name="Grimwood J."/>
            <person name="Schmutz J."/>
            <person name="Mcdaniel S.F."/>
        </authorList>
    </citation>
    <scope>NUCLEOTIDE SEQUENCE</scope>
    <source>
        <strain evidence="6">R40</strain>
    </source>
</reference>
<feature type="compositionally biased region" description="Polar residues" evidence="4">
    <location>
        <begin position="451"/>
        <end position="469"/>
    </location>
</feature>
<feature type="region of interest" description="Disordered" evidence="4">
    <location>
        <begin position="367"/>
        <end position="480"/>
    </location>
</feature>
<evidence type="ECO:0000256" key="3">
    <source>
        <dbReference type="ARBA" id="ARBA00023242"/>
    </source>
</evidence>
<dbReference type="Proteomes" id="UP000822688">
    <property type="component" value="Chromosome 2"/>
</dbReference>
<organism evidence="6 7">
    <name type="scientific">Ceratodon purpureus</name>
    <name type="common">Fire moss</name>
    <name type="synonym">Dicranum purpureum</name>
    <dbReference type="NCBI Taxonomy" id="3225"/>
    <lineage>
        <taxon>Eukaryota</taxon>
        <taxon>Viridiplantae</taxon>
        <taxon>Streptophyta</taxon>
        <taxon>Embryophyta</taxon>
        <taxon>Bryophyta</taxon>
        <taxon>Bryophytina</taxon>
        <taxon>Bryopsida</taxon>
        <taxon>Dicranidae</taxon>
        <taxon>Pseudoditrichales</taxon>
        <taxon>Ditrichaceae</taxon>
        <taxon>Ceratodon</taxon>
    </lineage>
</organism>
<feature type="compositionally biased region" description="Basic and acidic residues" evidence="4">
    <location>
        <begin position="424"/>
        <end position="448"/>
    </location>
</feature>
<name>A0A8T0ITT8_CERPU</name>
<dbReference type="GO" id="GO:0005634">
    <property type="term" value="C:nucleus"/>
    <property type="evidence" value="ECO:0007669"/>
    <property type="project" value="UniProtKB-SubCell"/>
</dbReference>
<gene>
    <name evidence="6" type="ORF">KC19_2G100700</name>
</gene>
<feature type="compositionally biased region" description="Basic and acidic residues" evidence="4">
    <location>
        <begin position="71"/>
        <end position="80"/>
    </location>
</feature>
<comment type="caution">
    <text evidence="6">The sequence shown here is derived from an EMBL/GenBank/DDBJ whole genome shotgun (WGS) entry which is preliminary data.</text>
</comment>
<dbReference type="PANTHER" id="PTHR46058">
    <property type="entry name" value="PROTEIN BREVIS RADIX-LIKE 1"/>
    <property type="match status" value="1"/>
</dbReference>